<reference evidence="2 3" key="1">
    <citation type="submission" date="2023-01" db="EMBL/GenBank/DDBJ databases">
        <title>Cultivation and genomic characterization of new, ubiquitous marine nitrite-oxidizing bacteria from the Nitrospirales.</title>
        <authorList>
            <person name="Mueller A.J."/>
            <person name="Daebeler A."/>
            <person name="Herbold C.W."/>
            <person name="Kirkegaard R.H."/>
            <person name="Daims H."/>
        </authorList>
    </citation>
    <scope>NUCLEOTIDE SEQUENCE [LARGE SCALE GENOMIC DNA]</scope>
    <source>
        <strain evidence="2 3">VA</strain>
    </source>
</reference>
<protein>
    <submittedName>
        <fullName evidence="2">GNAT family N-acetyltransferase</fullName>
        <ecNumber evidence="2">2.3.1.-</ecNumber>
    </submittedName>
</protein>
<keyword evidence="2" id="KW-0012">Acyltransferase</keyword>
<evidence type="ECO:0000259" key="1">
    <source>
        <dbReference type="Pfam" id="PF13480"/>
    </source>
</evidence>
<dbReference type="EMBL" id="CP116967">
    <property type="protein sequence ID" value="WNM57935.1"/>
    <property type="molecule type" value="Genomic_DNA"/>
</dbReference>
<dbReference type="AlphaFoldDB" id="A0AA96GDG1"/>
<dbReference type="KEGG" id="nall:PP769_18475"/>
<keyword evidence="2" id="KW-0808">Transferase</keyword>
<sequence length="372" mass="43022">MELKIKRIRTYEELDSIKPIWEEFQNAKNGPSVFQSWTWNRTWCDEVLRFQKHAALDVRVAEESNGKIVAILPTYIDKRTIPGISTLQFLAHRMSIYNDLLLCEPENQELALAVAESLMDSLGPATIVHLRHLGEESTFTKALLLKNWAQIQCPRLLLRNDPSITDQSKRLGQARRKAFRSAHNRLVKEYSIEYRVVKWQDFSPAMSELIELHLRRFDAKGQSSLLQGQTLPFLQRAMQDSTNRNLFEIVQLRANDTTVAAVLMVKDRKSYVYFQGGFEPDFSRFSPMRLLLTETIRRGFDDLGFEVYDLGDGYGTYKCDWSPTASMNYFCCRGNNPLYANVFAAVTRYAFQRKTLGRLSREVLELTGIQLH</sequence>
<gene>
    <name evidence="2" type="ORF">PP769_18475</name>
</gene>
<keyword evidence="3" id="KW-1185">Reference proteome</keyword>
<dbReference type="RefSeq" id="WP_312643039.1">
    <property type="nucleotide sequence ID" value="NZ_CP116967.1"/>
</dbReference>
<dbReference type="SUPFAM" id="SSF55729">
    <property type="entry name" value="Acyl-CoA N-acyltransferases (Nat)"/>
    <property type="match status" value="1"/>
</dbReference>
<dbReference type="Pfam" id="PF13480">
    <property type="entry name" value="Acetyltransf_6"/>
    <property type="match status" value="1"/>
</dbReference>
<dbReference type="InterPro" id="IPR016181">
    <property type="entry name" value="Acyl_CoA_acyltransferase"/>
</dbReference>
<feature type="domain" description="BioF2-like acetyltransferase" evidence="1">
    <location>
        <begin position="174"/>
        <end position="318"/>
    </location>
</feature>
<evidence type="ECO:0000313" key="2">
    <source>
        <dbReference type="EMBL" id="WNM57935.1"/>
    </source>
</evidence>
<organism evidence="2 3">
    <name type="scientific">Candidatus Nitrospira allomarina</name>
    <dbReference type="NCBI Taxonomy" id="3020900"/>
    <lineage>
        <taxon>Bacteria</taxon>
        <taxon>Pseudomonadati</taxon>
        <taxon>Nitrospirota</taxon>
        <taxon>Nitrospiria</taxon>
        <taxon>Nitrospirales</taxon>
        <taxon>Nitrospiraceae</taxon>
        <taxon>Nitrospira</taxon>
    </lineage>
</organism>
<name>A0AA96GDG1_9BACT</name>
<dbReference type="Gene3D" id="3.40.630.30">
    <property type="match status" value="1"/>
</dbReference>
<evidence type="ECO:0000313" key="3">
    <source>
        <dbReference type="Proteomes" id="UP001302719"/>
    </source>
</evidence>
<dbReference type="EC" id="2.3.1.-" evidence="2"/>
<accession>A0AA96GDG1</accession>
<dbReference type="InterPro" id="IPR038740">
    <property type="entry name" value="BioF2-like_GNAT_dom"/>
</dbReference>
<proteinExistence type="predicted"/>
<dbReference type="Proteomes" id="UP001302719">
    <property type="component" value="Chromosome"/>
</dbReference>
<dbReference type="GO" id="GO:0016746">
    <property type="term" value="F:acyltransferase activity"/>
    <property type="evidence" value="ECO:0007669"/>
    <property type="project" value="UniProtKB-KW"/>
</dbReference>